<dbReference type="AlphaFoldDB" id="A0A5B9W428"/>
<protein>
    <submittedName>
        <fullName evidence="1">Uncharacterized protein</fullName>
    </submittedName>
</protein>
<dbReference type="EMBL" id="CP042997">
    <property type="protein sequence ID" value="QEH35352.1"/>
    <property type="molecule type" value="Genomic_DNA"/>
</dbReference>
<evidence type="ECO:0000313" key="2">
    <source>
        <dbReference type="Proteomes" id="UP000324233"/>
    </source>
</evidence>
<organism evidence="1 2">
    <name type="scientific">Aquisphaera giovannonii</name>
    <dbReference type="NCBI Taxonomy" id="406548"/>
    <lineage>
        <taxon>Bacteria</taxon>
        <taxon>Pseudomonadati</taxon>
        <taxon>Planctomycetota</taxon>
        <taxon>Planctomycetia</taxon>
        <taxon>Isosphaerales</taxon>
        <taxon>Isosphaeraceae</taxon>
        <taxon>Aquisphaera</taxon>
    </lineage>
</organism>
<evidence type="ECO:0000313" key="1">
    <source>
        <dbReference type="EMBL" id="QEH35352.1"/>
    </source>
</evidence>
<keyword evidence="2" id="KW-1185">Reference proteome</keyword>
<accession>A0A5B9W428</accession>
<dbReference type="KEGG" id="agv:OJF2_39030"/>
<proteinExistence type="predicted"/>
<dbReference type="Proteomes" id="UP000324233">
    <property type="component" value="Chromosome"/>
</dbReference>
<sequence length="199" mass="22156">MERRPFSRFIDRMGEVARGLLRREPSPGMIGAPPSARSPWHDPARHARDFGERHAGLIDYHVESRMLELGIDPVRIGWGDVEAGIRHAAFHPHVGDGGNVSPDGRIIVGSGVFSDELLRAEYGDEAAELFRASRTRDRLDSILAHEYEEHAHGMSHAEAVKHAPETELPISDRARAIARAMEKGWKREIAGRGLGQPER</sequence>
<gene>
    <name evidence="1" type="ORF">OJF2_39030</name>
</gene>
<reference evidence="1 2" key="1">
    <citation type="submission" date="2019-08" db="EMBL/GenBank/DDBJ databases">
        <title>Deep-cultivation of Planctomycetes and their phenomic and genomic characterization uncovers novel biology.</title>
        <authorList>
            <person name="Wiegand S."/>
            <person name="Jogler M."/>
            <person name="Boedeker C."/>
            <person name="Pinto D."/>
            <person name="Vollmers J."/>
            <person name="Rivas-Marin E."/>
            <person name="Kohn T."/>
            <person name="Peeters S.H."/>
            <person name="Heuer A."/>
            <person name="Rast P."/>
            <person name="Oberbeckmann S."/>
            <person name="Bunk B."/>
            <person name="Jeske O."/>
            <person name="Meyerdierks A."/>
            <person name="Storesund J.E."/>
            <person name="Kallscheuer N."/>
            <person name="Luecker S."/>
            <person name="Lage O.M."/>
            <person name="Pohl T."/>
            <person name="Merkel B.J."/>
            <person name="Hornburger P."/>
            <person name="Mueller R.-W."/>
            <person name="Bruemmer F."/>
            <person name="Labrenz M."/>
            <person name="Spormann A.M."/>
            <person name="Op den Camp H."/>
            <person name="Overmann J."/>
            <person name="Amann R."/>
            <person name="Jetten M.S.M."/>
            <person name="Mascher T."/>
            <person name="Medema M.H."/>
            <person name="Devos D.P."/>
            <person name="Kaster A.-K."/>
            <person name="Ovreas L."/>
            <person name="Rohde M."/>
            <person name="Galperin M.Y."/>
            <person name="Jogler C."/>
        </authorList>
    </citation>
    <scope>NUCLEOTIDE SEQUENCE [LARGE SCALE GENOMIC DNA]</scope>
    <source>
        <strain evidence="1 2">OJF2</strain>
    </source>
</reference>
<name>A0A5B9W428_9BACT</name>